<evidence type="ECO:0000313" key="1">
    <source>
        <dbReference type="EMBL" id="CAB4700709.1"/>
    </source>
</evidence>
<organism evidence="1">
    <name type="scientific">freshwater metagenome</name>
    <dbReference type="NCBI Taxonomy" id="449393"/>
    <lineage>
        <taxon>unclassified sequences</taxon>
        <taxon>metagenomes</taxon>
        <taxon>ecological metagenomes</taxon>
    </lineage>
</organism>
<reference evidence="1" key="1">
    <citation type="submission" date="2020-05" db="EMBL/GenBank/DDBJ databases">
        <authorList>
            <person name="Chiriac C."/>
            <person name="Salcher M."/>
            <person name="Ghai R."/>
            <person name="Kavagutti S V."/>
        </authorList>
    </citation>
    <scope>NUCLEOTIDE SEQUENCE</scope>
</reference>
<gene>
    <name evidence="1" type="ORF">UFOPK2399_01330</name>
</gene>
<dbReference type="EMBL" id="CAEZXP010000004">
    <property type="protein sequence ID" value="CAB4700709.1"/>
    <property type="molecule type" value="Genomic_DNA"/>
</dbReference>
<dbReference type="AlphaFoldDB" id="A0A6J6PPX5"/>
<accession>A0A6J6PPX5</accession>
<name>A0A6J6PPX5_9ZZZZ</name>
<proteinExistence type="predicted"/>
<sequence>MTPPSPVPTWEDIDRFCRADGWEPRRSTDHKFWTKVLPSGEGLSTHRSFSASAEISDGLFAHILRSQLRVSREQFWQTIRSGKPASRTSAAALDPAPPEHPTWVVVGLLRHGLTNDAIAAMSPRDAREALERLWAEAP</sequence>
<protein>
    <submittedName>
        <fullName evidence="1">Unannotated protein</fullName>
    </submittedName>
</protein>